<dbReference type="KEGG" id="aplc:110987112"/>
<feature type="signal peptide" evidence="1">
    <location>
        <begin position="1"/>
        <end position="22"/>
    </location>
</feature>
<accession>A0A8B7ZPC2</accession>
<dbReference type="OrthoDB" id="26719at2759"/>
<keyword evidence="1" id="KW-0732">Signal</keyword>
<gene>
    <name evidence="4" type="primary">LOC110987112</name>
</gene>
<keyword evidence="3" id="KW-1185">Reference proteome</keyword>
<dbReference type="OMA" id="DANDDEW"/>
<dbReference type="SUPFAM" id="SSF56496">
    <property type="entry name" value="Fibrinogen C-terminal domain-like"/>
    <property type="match status" value="1"/>
</dbReference>
<dbReference type="RefSeq" id="XP_022105251.1">
    <property type="nucleotide sequence ID" value="XM_022249559.1"/>
</dbReference>
<organism evidence="3 4">
    <name type="scientific">Acanthaster planci</name>
    <name type="common">Crown-of-thorns starfish</name>
    <dbReference type="NCBI Taxonomy" id="133434"/>
    <lineage>
        <taxon>Eukaryota</taxon>
        <taxon>Metazoa</taxon>
        <taxon>Echinodermata</taxon>
        <taxon>Eleutherozoa</taxon>
        <taxon>Asterozoa</taxon>
        <taxon>Asteroidea</taxon>
        <taxon>Valvatacea</taxon>
        <taxon>Valvatida</taxon>
        <taxon>Acanthasteridae</taxon>
        <taxon>Acanthaster</taxon>
    </lineage>
</organism>
<proteinExistence type="predicted"/>
<feature type="domain" description="Apple" evidence="2">
    <location>
        <begin position="48"/>
        <end position="115"/>
    </location>
</feature>
<dbReference type="AlphaFoldDB" id="A0A8B7ZPC2"/>
<dbReference type="GeneID" id="110987112"/>
<dbReference type="InterPro" id="IPR003609">
    <property type="entry name" value="Pan_app"/>
</dbReference>
<evidence type="ECO:0000256" key="1">
    <source>
        <dbReference type="SAM" id="SignalP"/>
    </source>
</evidence>
<feature type="chain" id="PRO_5034613938" evidence="1">
    <location>
        <begin position="23"/>
        <end position="336"/>
    </location>
</feature>
<dbReference type="Pfam" id="PF00024">
    <property type="entry name" value="PAN_1"/>
    <property type="match status" value="1"/>
</dbReference>
<dbReference type="Proteomes" id="UP000694845">
    <property type="component" value="Unplaced"/>
</dbReference>
<sequence length="336" mass="36997">MKVPHLPIALAILAGFLPLCLSGEITSHSNRSCKIFIGNSTMSTYAPVDGYVLKNHVGSIQRLPSPKACFLACLIVHSRHGTARCKSVNYYYQDGSQLCELNNVDSRDWPKDLIAQEGTVFLEVSDDKTSPTSFVSCADLKRRGYQTNGSHIVDPDGPGQGETPSEVKCDMSTGATILQHDSEARQLVHGCEAAGCWIHDVTYYQPMEFVLALINASSWCQQFIQYECFSSVLWRRSGEPIGWAVSRDNGRLANWGGVATGTEGCQCQFTEECPGRKCNCDANDDEWRSDEGFLTDSTKLPIVRLQFGDVGGYRENGYVTLGPLTCFGLGEDDYEL</sequence>
<dbReference type="Gene3D" id="2.60.120.1000">
    <property type="match status" value="1"/>
</dbReference>
<evidence type="ECO:0000259" key="2">
    <source>
        <dbReference type="Pfam" id="PF00024"/>
    </source>
</evidence>
<dbReference type="InterPro" id="IPR036056">
    <property type="entry name" value="Fibrinogen-like_C"/>
</dbReference>
<dbReference type="Gene3D" id="3.50.4.10">
    <property type="entry name" value="Hepatocyte Growth Factor"/>
    <property type="match status" value="1"/>
</dbReference>
<evidence type="ECO:0000313" key="4">
    <source>
        <dbReference type="RefSeq" id="XP_022105251.1"/>
    </source>
</evidence>
<protein>
    <submittedName>
        <fullName evidence="4">Contactin-associated protein like 5-3-like</fullName>
    </submittedName>
</protein>
<name>A0A8B7ZPC2_ACAPL</name>
<evidence type="ECO:0000313" key="3">
    <source>
        <dbReference type="Proteomes" id="UP000694845"/>
    </source>
</evidence>
<reference evidence="4" key="1">
    <citation type="submission" date="2025-08" db="UniProtKB">
        <authorList>
            <consortium name="RefSeq"/>
        </authorList>
    </citation>
    <scope>IDENTIFICATION</scope>
</reference>
<dbReference type="SUPFAM" id="SSF57414">
    <property type="entry name" value="Hairpin loop containing domain-like"/>
    <property type="match status" value="1"/>
</dbReference>